<accession>A0A139A6B9</accession>
<reference evidence="3 4" key="1">
    <citation type="journal article" date="2015" name="Genome Biol. Evol.">
        <title>Phylogenomic analyses indicate that early fungi evolved digesting cell walls of algal ancestors of land plants.</title>
        <authorList>
            <person name="Chang Y."/>
            <person name="Wang S."/>
            <person name="Sekimoto S."/>
            <person name="Aerts A.L."/>
            <person name="Choi C."/>
            <person name="Clum A."/>
            <person name="LaButti K.M."/>
            <person name="Lindquist E.A."/>
            <person name="Yee Ngan C."/>
            <person name="Ohm R.A."/>
            <person name="Salamov A.A."/>
            <person name="Grigoriev I.V."/>
            <person name="Spatafora J.W."/>
            <person name="Berbee M.L."/>
        </authorList>
    </citation>
    <scope>NUCLEOTIDE SEQUENCE [LARGE SCALE GENOMIC DNA]</scope>
    <source>
        <strain evidence="3 4">JEL478</strain>
    </source>
</reference>
<dbReference type="EMBL" id="KQ965789">
    <property type="protein sequence ID" value="KXS12337.1"/>
    <property type="molecule type" value="Genomic_DNA"/>
</dbReference>
<feature type="domain" description="VIT" evidence="2">
    <location>
        <begin position="1"/>
        <end position="116"/>
    </location>
</feature>
<organism evidence="3 4">
    <name type="scientific">Gonapodya prolifera (strain JEL478)</name>
    <name type="common">Monoblepharis prolifera</name>
    <dbReference type="NCBI Taxonomy" id="1344416"/>
    <lineage>
        <taxon>Eukaryota</taxon>
        <taxon>Fungi</taxon>
        <taxon>Fungi incertae sedis</taxon>
        <taxon>Chytridiomycota</taxon>
        <taxon>Chytridiomycota incertae sedis</taxon>
        <taxon>Monoblepharidomycetes</taxon>
        <taxon>Monoblepharidales</taxon>
        <taxon>Gonapodyaceae</taxon>
        <taxon>Gonapodya</taxon>
    </lineage>
</organism>
<evidence type="ECO:0000313" key="3">
    <source>
        <dbReference type="EMBL" id="KXS12337.1"/>
    </source>
</evidence>
<name>A0A139A6B9_GONPJ</name>
<dbReference type="InterPro" id="IPR013694">
    <property type="entry name" value="VIT"/>
</dbReference>
<evidence type="ECO:0000259" key="2">
    <source>
        <dbReference type="PROSITE" id="PS51468"/>
    </source>
</evidence>
<dbReference type="STRING" id="1344416.A0A139A6B9"/>
<dbReference type="SMART" id="SM00609">
    <property type="entry name" value="VIT"/>
    <property type="match status" value="1"/>
</dbReference>
<evidence type="ECO:0000256" key="1">
    <source>
        <dbReference type="SAM" id="MobiDB-lite"/>
    </source>
</evidence>
<sequence length="358" mass="39512">MAEPGLYIHVAVVDCLASVTLSQTYFNDSEKNVEAVYKFPVYESTAVYVFEAEIDGVVIRGVCKEREKAAQEYNKAIQSGDRAFLFEEQKADDIRREHTFSKARPNSHMATFEPPEGTNLMPGGTTYSSEANYDRCWKKTLTDERFGAAVSHLLVNRFARAGMGTDEFVGSAERMEGKVMKLLKAGVKRFLRSLKVKWFPQGTECGFGMLVPPSEGQLGPQPVKKSLFDDDELGQESPQATVIKRPLLQPAPFNAPPLYAGTRYIAFAILDQSLPDPALVTVTAQGPDGPLELEVAIRDNTFGGSDSLAAHRMAAKKLVQDLEEGTTFWHDAESSKSSAREAVESERAGRHCTCERDV</sequence>
<proteinExistence type="predicted"/>
<keyword evidence="4" id="KW-1185">Reference proteome</keyword>
<dbReference type="OrthoDB" id="1729737at2759"/>
<protein>
    <recommendedName>
        <fullName evidence="2">VIT domain-containing protein</fullName>
    </recommendedName>
</protein>
<gene>
    <name evidence="3" type="ORF">M427DRAFT_34884</name>
</gene>
<feature type="region of interest" description="Disordered" evidence="1">
    <location>
        <begin position="331"/>
        <end position="358"/>
    </location>
</feature>
<dbReference type="Pfam" id="PF08487">
    <property type="entry name" value="VIT"/>
    <property type="match status" value="1"/>
</dbReference>
<dbReference type="Proteomes" id="UP000070544">
    <property type="component" value="Unassembled WGS sequence"/>
</dbReference>
<dbReference type="PROSITE" id="PS51468">
    <property type="entry name" value="VIT"/>
    <property type="match status" value="1"/>
</dbReference>
<evidence type="ECO:0000313" key="4">
    <source>
        <dbReference type="Proteomes" id="UP000070544"/>
    </source>
</evidence>
<dbReference type="AlphaFoldDB" id="A0A139A6B9"/>
<dbReference type="PANTHER" id="PTHR45737">
    <property type="entry name" value="VON WILLEBRAND FACTOR A DOMAIN-CONTAINING PROTEIN 5A"/>
    <property type="match status" value="1"/>
</dbReference>
<dbReference type="PANTHER" id="PTHR45737:SF6">
    <property type="entry name" value="VON WILLEBRAND FACTOR A DOMAIN-CONTAINING PROTEIN 5A"/>
    <property type="match status" value="1"/>
</dbReference>